<feature type="region of interest" description="Disordered" evidence="1">
    <location>
        <begin position="151"/>
        <end position="210"/>
    </location>
</feature>
<dbReference type="PANTHER" id="PTHR35486:SF9">
    <property type="entry name" value="OSJNBB0016D16.16-LIKE PROTEIN"/>
    <property type="match status" value="1"/>
</dbReference>
<dbReference type="AlphaFoldDB" id="A0A921QSW5"/>
<proteinExistence type="predicted"/>
<dbReference type="Pfam" id="PF05340">
    <property type="entry name" value="DUF740"/>
    <property type="match status" value="1"/>
</dbReference>
<feature type="compositionally biased region" description="Pro residues" evidence="1">
    <location>
        <begin position="36"/>
        <end position="51"/>
    </location>
</feature>
<evidence type="ECO:0000313" key="2">
    <source>
        <dbReference type="EMBL" id="KAG0527207.1"/>
    </source>
</evidence>
<gene>
    <name evidence="2" type="ORF">BDA96_06G213300</name>
</gene>
<dbReference type="EMBL" id="CM027685">
    <property type="protein sequence ID" value="KAG0527207.1"/>
    <property type="molecule type" value="Genomic_DNA"/>
</dbReference>
<reference evidence="2" key="1">
    <citation type="journal article" date="2019" name="BMC Genomics">
        <title>A new reference genome for Sorghum bicolor reveals high levels of sequence similarity between sweet and grain genotypes: implications for the genetics of sugar metabolism.</title>
        <authorList>
            <person name="Cooper E.A."/>
            <person name="Brenton Z.W."/>
            <person name="Flinn B.S."/>
            <person name="Jenkins J."/>
            <person name="Shu S."/>
            <person name="Flowers D."/>
            <person name="Luo F."/>
            <person name="Wang Y."/>
            <person name="Xia P."/>
            <person name="Barry K."/>
            <person name="Daum C."/>
            <person name="Lipzen A."/>
            <person name="Yoshinaga Y."/>
            <person name="Schmutz J."/>
            <person name="Saski C."/>
            <person name="Vermerris W."/>
            <person name="Kresovich S."/>
        </authorList>
    </citation>
    <scope>NUCLEOTIDE SEQUENCE</scope>
</reference>
<accession>A0A921QSW5</accession>
<comment type="caution">
    <text evidence="2">The sequence shown here is derived from an EMBL/GenBank/DDBJ whole genome shotgun (WGS) entry which is preliminary data.</text>
</comment>
<feature type="region of interest" description="Disordered" evidence="1">
    <location>
        <begin position="31"/>
        <end position="80"/>
    </location>
</feature>
<protein>
    <submittedName>
        <fullName evidence="2">Uncharacterized protein</fullName>
    </submittedName>
</protein>
<evidence type="ECO:0000313" key="3">
    <source>
        <dbReference type="Proteomes" id="UP000807115"/>
    </source>
</evidence>
<dbReference type="PANTHER" id="PTHR35486">
    <property type="entry name" value="EXPRESSED PROTEIN"/>
    <property type="match status" value="1"/>
</dbReference>
<dbReference type="Proteomes" id="UP000807115">
    <property type="component" value="Chromosome 6"/>
</dbReference>
<name>A0A921QSW5_SORBI</name>
<dbReference type="InterPro" id="IPR008004">
    <property type="entry name" value="OCTOPUS-like"/>
</dbReference>
<sequence length="296" mass="31760">MRCARHPYEGGVGVCAPCLRDRLLALAAAQNAASSLPPPLPPPEPPEPEPVFPRSVSSPYVCRRKSDASSAPRGRPPGSLLFFRTPQVGPAYGAGSGAAAGFEDGDIGLFRRRRGRFSVLAALFGHAPDDDRRGGKERRHRPSSWLAAIVPRARRRRRKDGETSALPPPSPPRRSCRGISDRGLSPVRYYADGDGEESTSPADSPWWLPSPSPMRKTPCRRRLGLGLGAPGAGVSGFSVCISPLVRPSLGRHLRGGHPPDAIVAGELRPSPLHLLTSSASLHHCRSWKLADGGRFR</sequence>
<organism evidence="2 3">
    <name type="scientific">Sorghum bicolor</name>
    <name type="common">Sorghum</name>
    <name type="synonym">Sorghum vulgare</name>
    <dbReference type="NCBI Taxonomy" id="4558"/>
    <lineage>
        <taxon>Eukaryota</taxon>
        <taxon>Viridiplantae</taxon>
        <taxon>Streptophyta</taxon>
        <taxon>Embryophyta</taxon>
        <taxon>Tracheophyta</taxon>
        <taxon>Spermatophyta</taxon>
        <taxon>Magnoliopsida</taxon>
        <taxon>Liliopsida</taxon>
        <taxon>Poales</taxon>
        <taxon>Poaceae</taxon>
        <taxon>PACMAD clade</taxon>
        <taxon>Panicoideae</taxon>
        <taxon>Andropogonodae</taxon>
        <taxon>Andropogoneae</taxon>
        <taxon>Sorghinae</taxon>
        <taxon>Sorghum</taxon>
    </lineage>
</organism>
<evidence type="ECO:0000256" key="1">
    <source>
        <dbReference type="SAM" id="MobiDB-lite"/>
    </source>
</evidence>
<reference evidence="2" key="2">
    <citation type="submission" date="2020-10" db="EMBL/GenBank/DDBJ databases">
        <authorList>
            <person name="Cooper E.A."/>
            <person name="Brenton Z.W."/>
            <person name="Flinn B.S."/>
            <person name="Jenkins J."/>
            <person name="Shu S."/>
            <person name="Flowers D."/>
            <person name="Luo F."/>
            <person name="Wang Y."/>
            <person name="Xia P."/>
            <person name="Barry K."/>
            <person name="Daum C."/>
            <person name="Lipzen A."/>
            <person name="Yoshinaga Y."/>
            <person name="Schmutz J."/>
            <person name="Saski C."/>
            <person name="Vermerris W."/>
            <person name="Kresovich S."/>
        </authorList>
    </citation>
    <scope>NUCLEOTIDE SEQUENCE</scope>
</reference>